<dbReference type="SMART" id="SM00422">
    <property type="entry name" value="HTH_MERR"/>
    <property type="match status" value="1"/>
</dbReference>
<keyword evidence="1 3" id="KW-0238">DNA-binding</keyword>
<organism evidence="3 4">
    <name type="scientific">Conexibacter arvalis</name>
    <dbReference type="NCBI Taxonomy" id="912552"/>
    <lineage>
        <taxon>Bacteria</taxon>
        <taxon>Bacillati</taxon>
        <taxon>Actinomycetota</taxon>
        <taxon>Thermoleophilia</taxon>
        <taxon>Solirubrobacterales</taxon>
        <taxon>Conexibacteraceae</taxon>
        <taxon>Conexibacter</taxon>
    </lineage>
</organism>
<dbReference type="PROSITE" id="PS50937">
    <property type="entry name" value="HTH_MERR_2"/>
    <property type="match status" value="1"/>
</dbReference>
<feature type="domain" description="HTH merR-type" evidence="2">
    <location>
        <begin position="19"/>
        <end position="88"/>
    </location>
</feature>
<dbReference type="Proteomes" id="UP000585272">
    <property type="component" value="Unassembled WGS sequence"/>
</dbReference>
<dbReference type="GO" id="GO:0003677">
    <property type="term" value="F:DNA binding"/>
    <property type="evidence" value="ECO:0007669"/>
    <property type="project" value="UniProtKB-KW"/>
</dbReference>
<dbReference type="AlphaFoldDB" id="A0A840IBJ5"/>
<evidence type="ECO:0000256" key="1">
    <source>
        <dbReference type="ARBA" id="ARBA00023125"/>
    </source>
</evidence>
<dbReference type="RefSeq" id="WP_183341228.1">
    <property type="nucleotide sequence ID" value="NZ_JACHNU010000002.1"/>
</dbReference>
<dbReference type="InterPro" id="IPR047057">
    <property type="entry name" value="MerR_fam"/>
</dbReference>
<gene>
    <name evidence="3" type="ORF">BDZ31_001792</name>
</gene>
<dbReference type="SUPFAM" id="SSF46955">
    <property type="entry name" value="Putative DNA-binding domain"/>
    <property type="match status" value="1"/>
</dbReference>
<protein>
    <submittedName>
        <fullName evidence="3">DNA-binding transcriptional MerR regulator</fullName>
    </submittedName>
</protein>
<name>A0A840IBJ5_9ACTN</name>
<dbReference type="PANTHER" id="PTHR30204:SF93">
    <property type="entry name" value="HTH MERR-TYPE DOMAIN-CONTAINING PROTEIN"/>
    <property type="match status" value="1"/>
</dbReference>
<dbReference type="EMBL" id="JACHNU010000002">
    <property type="protein sequence ID" value="MBB4662206.1"/>
    <property type="molecule type" value="Genomic_DNA"/>
</dbReference>
<comment type="caution">
    <text evidence="3">The sequence shown here is derived from an EMBL/GenBank/DDBJ whole genome shotgun (WGS) entry which is preliminary data.</text>
</comment>
<dbReference type="InterPro" id="IPR000551">
    <property type="entry name" value="MerR-type_HTH_dom"/>
</dbReference>
<evidence type="ECO:0000313" key="4">
    <source>
        <dbReference type="Proteomes" id="UP000585272"/>
    </source>
</evidence>
<keyword evidence="4" id="KW-1185">Reference proteome</keyword>
<sequence length="143" mass="15415">MPSPAEHSAAAPADRSERMLQIGEVAERVALSLRTVRFYEEEGLVIPAARSEGGFRLYTEEQIERLLLIKQMKPLGFTVEQMRELLAAHDLLGDDAAPAAERAAARAAIADFAALAAARCDDLRAKLANGERFAAQLRALAGG</sequence>
<accession>A0A840IBJ5</accession>
<dbReference type="PANTHER" id="PTHR30204">
    <property type="entry name" value="REDOX-CYCLING DRUG-SENSING TRANSCRIPTIONAL ACTIVATOR SOXR"/>
    <property type="match status" value="1"/>
</dbReference>
<dbReference type="InterPro" id="IPR009061">
    <property type="entry name" value="DNA-bd_dom_put_sf"/>
</dbReference>
<evidence type="ECO:0000259" key="2">
    <source>
        <dbReference type="PROSITE" id="PS50937"/>
    </source>
</evidence>
<dbReference type="Gene3D" id="1.10.1660.10">
    <property type="match status" value="1"/>
</dbReference>
<dbReference type="GO" id="GO:0003700">
    <property type="term" value="F:DNA-binding transcription factor activity"/>
    <property type="evidence" value="ECO:0007669"/>
    <property type="project" value="InterPro"/>
</dbReference>
<proteinExistence type="predicted"/>
<evidence type="ECO:0000313" key="3">
    <source>
        <dbReference type="EMBL" id="MBB4662206.1"/>
    </source>
</evidence>
<dbReference type="Pfam" id="PF13411">
    <property type="entry name" value="MerR_1"/>
    <property type="match status" value="1"/>
</dbReference>
<dbReference type="PRINTS" id="PR00040">
    <property type="entry name" value="HTHMERR"/>
</dbReference>
<reference evidence="3 4" key="1">
    <citation type="submission" date="2020-08" db="EMBL/GenBank/DDBJ databases">
        <title>Genomic Encyclopedia of Archaeal and Bacterial Type Strains, Phase II (KMG-II): from individual species to whole genera.</title>
        <authorList>
            <person name="Goeker M."/>
        </authorList>
    </citation>
    <scope>NUCLEOTIDE SEQUENCE [LARGE SCALE GENOMIC DNA]</scope>
    <source>
        <strain evidence="3 4">DSM 23288</strain>
    </source>
</reference>